<evidence type="ECO:0000256" key="1">
    <source>
        <dbReference type="SAM" id="Coils"/>
    </source>
</evidence>
<sequence length="240" mass="27806">MVGTVLMIDKVKSSILQCFCRACHARVVEKPHPSLSTQMITNMQPKKMVYLATEVRASEQSKGGMKYELVLADPSDVAPPRFASTPPKSNISVEDIENKLRAAEERRQYLEAHKLNQLNEKRFREQEALLKKREYNANFVQSAKENLEQKMESNKENREAFIKSIQEKSREQDKHILDVRKQLDEQADQLRDRLQRKLEIAQENRENLSKVLQDKLQEHDRHAEEVRLNKAQNVTGIASG</sequence>
<dbReference type="Gene3D" id="6.10.280.30">
    <property type="match status" value="2"/>
</dbReference>
<dbReference type="GeneID" id="106469460"/>
<dbReference type="RefSeq" id="XP_022253706.1">
    <property type="nucleotide sequence ID" value="XM_022397998.1"/>
</dbReference>
<dbReference type="SUPFAM" id="SSF101494">
    <property type="entry name" value="Stathmin"/>
    <property type="match status" value="1"/>
</dbReference>
<accession>A0ABM1TCV0</accession>
<dbReference type="InterPro" id="IPR000956">
    <property type="entry name" value="Stathmin_fam"/>
</dbReference>
<keyword evidence="2" id="KW-1185">Reference proteome</keyword>
<evidence type="ECO:0000313" key="3">
    <source>
        <dbReference type="RefSeq" id="XP_022253706.1"/>
    </source>
</evidence>
<reference evidence="3" key="1">
    <citation type="submission" date="2025-08" db="UniProtKB">
        <authorList>
            <consortium name="RefSeq"/>
        </authorList>
    </citation>
    <scope>IDENTIFICATION</scope>
    <source>
        <tissue evidence="3">Muscle</tissue>
    </source>
</reference>
<dbReference type="PANTHER" id="PTHR10104:SF1">
    <property type="entry name" value="STATHMIN, ISOFORM D"/>
    <property type="match status" value="1"/>
</dbReference>
<protein>
    <submittedName>
        <fullName evidence="3">Stathmin-like</fullName>
    </submittedName>
</protein>
<dbReference type="PRINTS" id="PR00345">
    <property type="entry name" value="STATHMIN"/>
</dbReference>
<dbReference type="InterPro" id="IPR036002">
    <property type="entry name" value="Stathmin_sf"/>
</dbReference>
<feature type="coiled-coil region" evidence="1">
    <location>
        <begin position="137"/>
        <end position="225"/>
    </location>
</feature>
<dbReference type="Proteomes" id="UP000694941">
    <property type="component" value="Unplaced"/>
</dbReference>
<evidence type="ECO:0000313" key="2">
    <source>
        <dbReference type="Proteomes" id="UP000694941"/>
    </source>
</evidence>
<dbReference type="Pfam" id="PF00836">
    <property type="entry name" value="Stathmin"/>
    <property type="match status" value="2"/>
</dbReference>
<keyword evidence="1" id="KW-0175">Coiled coil</keyword>
<dbReference type="PANTHER" id="PTHR10104">
    <property type="entry name" value="STATHMIN"/>
    <property type="match status" value="1"/>
</dbReference>
<dbReference type="PROSITE" id="PS51663">
    <property type="entry name" value="STATHMIN_3"/>
    <property type="match status" value="1"/>
</dbReference>
<name>A0ABM1TCV0_LIMPO</name>
<gene>
    <name evidence="3" type="primary">LOC106469460</name>
</gene>
<organism evidence="2 3">
    <name type="scientific">Limulus polyphemus</name>
    <name type="common">Atlantic horseshoe crab</name>
    <dbReference type="NCBI Taxonomy" id="6850"/>
    <lineage>
        <taxon>Eukaryota</taxon>
        <taxon>Metazoa</taxon>
        <taxon>Ecdysozoa</taxon>
        <taxon>Arthropoda</taxon>
        <taxon>Chelicerata</taxon>
        <taxon>Merostomata</taxon>
        <taxon>Xiphosura</taxon>
        <taxon>Limulidae</taxon>
        <taxon>Limulus</taxon>
    </lineage>
</organism>
<proteinExistence type="predicted"/>